<proteinExistence type="predicted"/>
<feature type="non-terminal residue" evidence="1">
    <location>
        <position position="1"/>
    </location>
</feature>
<comment type="caution">
    <text evidence="1">The sequence shown here is derived from an EMBL/GenBank/DDBJ whole genome shotgun (WGS) entry which is preliminary data.</text>
</comment>
<protein>
    <submittedName>
        <fullName evidence="1">Uncharacterized protein</fullName>
    </submittedName>
</protein>
<dbReference type="AlphaFoldDB" id="X0SP19"/>
<evidence type="ECO:0000313" key="1">
    <source>
        <dbReference type="EMBL" id="GAF76881.1"/>
    </source>
</evidence>
<gene>
    <name evidence="1" type="ORF">S01H1_15867</name>
</gene>
<sequence length="51" mass="6011">TISTKNKLGTLESDMTCLYGKFVTEPMRGYKILNKFLEEKFTTVLDIYWSR</sequence>
<accession>X0SP19</accession>
<name>X0SP19_9ZZZZ</name>
<dbReference type="EMBL" id="BARS01008307">
    <property type="protein sequence ID" value="GAF76881.1"/>
    <property type="molecule type" value="Genomic_DNA"/>
</dbReference>
<reference evidence="1" key="1">
    <citation type="journal article" date="2014" name="Front. Microbiol.">
        <title>High frequency of phylogenetically diverse reductive dehalogenase-homologous genes in deep subseafloor sedimentary metagenomes.</title>
        <authorList>
            <person name="Kawai M."/>
            <person name="Futagami T."/>
            <person name="Toyoda A."/>
            <person name="Takaki Y."/>
            <person name="Nishi S."/>
            <person name="Hori S."/>
            <person name="Arai W."/>
            <person name="Tsubouchi T."/>
            <person name="Morono Y."/>
            <person name="Uchiyama I."/>
            <person name="Ito T."/>
            <person name="Fujiyama A."/>
            <person name="Inagaki F."/>
            <person name="Takami H."/>
        </authorList>
    </citation>
    <scope>NUCLEOTIDE SEQUENCE</scope>
    <source>
        <strain evidence="1">Expedition CK06-06</strain>
    </source>
</reference>
<organism evidence="1">
    <name type="scientific">marine sediment metagenome</name>
    <dbReference type="NCBI Taxonomy" id="412755"/>
    <lineage>
        <taxon>unclassified sequences</taxon>
        <taxon>metagenomes</taxon>
        <taxon>ecological metagenomes</taxon>
    </lineage>
</organism>